<dbReference type="RefSeq" id="WP_123398923.1">
    <property type="nucleotide sequence ID" value="NZ_CP039396.1"/>
</dbReference>
<dbReference type="KEGG" id="ddb:E7747_09045"/>
<organism evidence="1 2">
    <name type="scientific">Duncaniella dubosii</name>
    <dbReference type="NCBI Taxonomy" id="2518971"/>
    <lineage>
        <taxon>Bacteria</taxon>
        <taxon>Pseudomonadati</taxon>
        <taxon>Bacteroidota</taxon>
        <taxon>Bacteroidia</taxon>
        <taxon>Bacteroidales</taxon>
        <taxon>Muribaculaceae</taxon>
        <taxon>Duncaniella</taxon>
    </lineage>
</organism>
<protein>
    <submittedName>
        <fullName evidence="1">Uncharacterized protein</fullName>
    </submittedName>
</protein>
<accession>A0A4P7W3D8</accession>
<dbReference type="Proteomes" id="UP000297149">
    <property type="component" value="Chromosome"/>
</dbReference>
<gene>
    <name evidence="1" type="ORF">E7747_09045</name>
</gene>
<reference evidence="2" key="1">
    <citation type="submission" date="2019-02" db="EMBL/GenBank/DDBJ databases">
        <title>Isolation and identification of novel species under the genus Muribaculum.</title>
        <authorList>
            <person name="Miyake S."/>
            <person name="Ding Y."/>
            <person name="Low A."/>
            <person name="Soh M."/>
            <person name="Seedorf H."/>
        </authorList>
    </citation>
    <scope>NUCLEOTIDE SEQUENCE [LARGE SCALE GENOMIC DNA]</scope>
    <source>
        <strain evidence="2">H5</strain>
    </source>
</reference>
<keyword evidence="2" id="KW-1185">Reference proteome</keyword>
<evidence type="ECO:0000313" key="1">
    <source>
        <dbReference type="EMBL" id="QCD42417.1"/>
    </source>
</evidence>
<dbReference type="EMBL" id="CP039396">
    <property type="protein sequence ID" value="QCD42417.1"/>
    <property type="molecule type" value="Genomic_DNA"/>
</dbReference>
<proteinExistence type="predicted"/>
<name>A0A4P7W3D8_9BACT</name>
<evidence type="ECO:0000313" key="2">
    <source>
        <dbReference type="Proteomes" id="UP000297149"/>
    </source>
</evidence>
<dbReference type="AlphaFoldDB" id="A0A4P7W3D8"/>
<sequence length="90" mass="10163">MTTTEINYNGTDYTCRIVTSNEGESLIIGGLELLDALMPYPITDKCNGFADKEAERVDEEIFFYTSESDLKLPDNELVAILSESNPEWFD</sequence>